<evidence type="ECO:0000259" key="2">
    <source>
        <dbReference type="Pfam" id="PF17800"/>
    </source>
</evidence>
<comment type="caution">
    <text evidence="3">The sequence shown here is derived from an EMBL/GenBank/DDBJ whole genome shotgun (WGS) entry which is preliminary data.</text>
</comment>
<gene>
    <name evidence="3" type="ORF">LVIROSA_LOCUS25853</name>
</gene>
<protein>
    <recommendedName>
        <fullName evidence="2">Nucleoplasmin-like domain-containing protein</fullName>
    </recommendedName>
</protein>
<dbReference type="InterPro" id="IPR041232">
    <property type="entry name" value="NPL"/>
</dbReference>
<feature type="region of interest" description="Disordered" evidence="1">
    <location>
        <begin position="101"/>
        <end position="121"/>
    </location>
</feature>
<proteinExistence type="predicted"/>
<organism evidence="3 4">
    <name type="scientific">Lactuca virosa</name>
    <dbReference type="NCBI Taxonomy" id="75947"/>
    <lineage>
        <taxon>Eukaryota</taxon>
        <taxon>Viridiplantae</taxon>
        <taxon>Streptophyta</taxon>
        <taxon>Embryophyta</taxon>
        <taxon>Tracheophyta</taxon>
        <taxon>Spermatophyta</taxon>
        <taxon>Magnoliopsida</taxon>
        <taxon>eudicotyledons</taxon>
        <taxon>Gunneridae</taxon>
        <taxon>Pentapetalae</taxon>
        <taxon>asterids</taxon>
        <taxon>campanulids</taxon>
        <taxon>Asterales</taxon>
        <taxon>Asteraceae</taxon>
        <taxon>Cichorioideae</taxon>
        <taxon>Cichorieae</taxon>
        <taxon>Lactucinae</taxon>
        <taxon>Lactuca</taxon>
    </lineage>
</organism>
<sequence length="149" mass="16865">MEPWTVEVKSGQSYPVKLGKGKVLFLSQANLGVSKKKTNTNDYVCLQITYDNKKFVIGTLHTKRLSIQVYGLFFDKDIYISHDWKDGSVYFYGYTCEQPPDELSGKKREKESASKIHGTDKKAKITNTTPSTIGQVRVMRVKDFVGEGD</sequence>
<evidence type="ECO:0000313" key="3">
    <source>
        <dbReference type="EMBL" id="CAH1439670.1"/>
    </source>
</evidence>
<dbReference type="Gene3D" id="2.60.120.340">
    <property type="entry name" value="Nucleoplasmin core domain"/>
    <property type="match status" value="1"/>
</dbReference>
<keyword evidence="4" id="KW-1185">Reference proteome</keyword>
<evidence type="ECO:0000313" key="4">
    <source>
        <dbReference type="Proteomes" id="UP001157418"/>
    </source>
</evidence>
<feature type="compositionally biased region" description="Basic and acidic residues" evidence="1">
    <location>
        <begin position="103"/>
        <end position="121"/>
    </location>
</feature>
<dbReference type="AlphaFoldDB" id="A0AAU9NPC5"/>
<dbReference type="EMBL" id="CAKMRJ010005170">
    <property type="protein sequence ID" value="CAH1439670.1"/>
    <property type="molecule type" value="Genomic_DNA"/>
</dbReference>
<feature type="domain" description="Nucleoplasmin-like" evidence="2">
    <location>
        <begin position="4"/>
        <end position="95"/>
    </location>
</feature>
<dbReference type="Pfam" id="PF17800">
    <property type="entry name" value="NPL"/>
    <property type="match status" value="1"/>
</dbReference>
<evidence type="ECO:0000256" key="1">
    <source>
        <dbReference type="SAM" id="MobiDB-lite"/>
    </source>
</evidence>
<dbReference type="Proteomes" id="UP001157418">
    <property type="component" value="Unassembled WGS sequence"/>
</dbReference>
<name>A0AAU9NPC5_9ASTR</name>
<reference evidence="3 4" key="1">
    <citation type="submission" date="2022-01" db="EMBL/GenBank/DDBJ databases">
        <authorList>
            <person name="Xiong W."/>
            <person name="Schranz E."/>
        </authorList>
    </citation>
    <scope>NUCLEOTIDE SEQUENCE [LARGE SCALE GENOMIC DNA]</scope>
</reference>
<accession>A0AAU9NPC5</accession>